<dbReference type="RefSeq" id="WP_285321334.1">
    <property type="nucleotide sequence ID" value="NZ_JASPDQ010000006.1"/>
</dbReference>
<dbReference type="EMBL" id="JASPDQ010000006">
    <property type="protein sequence ID" value="MDK8601648.1"/>
    <property type="molecule type" value="Genomic_DNA"/>
</dbReference>
<organism evidence="2 3">
    <name type="scientific">Trueperella bernardiae</name>
    <dbReference type="NCBI Taxonomy" id="59561"/>
    <lineage>
        <taxon>Bacteria</taxon>
        <taxon>Bacillati</taxon>
        <taxon>Actinomycetota</taxon>
        <taxon>Actinomycetes</taxon>
        <taxon>Actinomycetales</taxon>
        <taxon>Actinomycetaceae</taxon>
        <taxon>Trueperella</taxon>
    </lineage>
</organism>
<keyword evidence="1" id="KW-0472">Membrane</keyword>
<accession>A0AAW6ZK11</accession>
<protein>
    <submittedName>
        <fullName evidence="2">Uncharacterized protein</fullName>
    </submittedName>
</protein>
<evidence type="ECO:0000313" key="3">
    <source>
        <dbReference type="Proteomes" id="UP001225576"/>
    </source>
</evidence>
<feature type="transmembrane region" description="Helical" evidence="1">
    <location>
        <begin position="20"/>
        <end position="39"/>
    </location>
</feature>
<reference evidence="2" key="1">
    <citation type="submission" date="2023-05" db="EMBL/GenBank/DDBJ databases">
        <title>Genomic Catalog of Human Bladder Bacteria.</title>
        <authorList>
            <person name="Du J."/>
        </authorList>
    </citation>
    <scope>NUCLEOTIDE SEQUENCE</scope>
    <source>
        <strain evidence="2">UMB1304A</strain>
    </source>
</reference>
<name>A0AAW6ZK11_9ACTO</name>
<comment type="caution">
    <text evidence="2">The sequence shown here is derived from an EMBL/GenBank/DDBJ whole genome shotgun (WGS) entry which is preliminary data.</text>
</comment>
<keyword evidence="1" id="KW-0812">Transmembrane</keyword>
<dbReference type="Proteomes" id="UP001225576">
    <property type="component" value="Unassembled WGS sequence"/>
</dbReference>
<sequence>MEIMPNAVDILSRVSDNAEWLMAGGFFAGIAVIALIDWPRGLRVKKCVRNRRFSGVDL</sequence>
<proteinExistence type="predicted"/>
<keyword evidence="1" id="KW-1133">Transmembrane helix</keyword>
<evidence type="ECO:0000313" key="2">
    <source>
        <dbReference type="EMBL" id="MDK8601648.1"/>
    </source>
</evidence>
<dbReference type="AlphaFoldDB" id="A0AAW6ZK11"/>
<evidence type="ECO:0000256" key="1">
    <source>
        <dbReference type="SAM" id="Phobius"/>
    </source>
</evidence>
<gene>
    <name evidence="2" type="ORF">QP858_04125</name>
</gene>